<feature type="binding site" evidence="1">
    <location>
        <position position="168"/>
    </location>
    <ligand>
        <name>heme b</name>
        <dbReference type="ChEBI" id="CHEBI:60344"/>
    </ligand>
</feature>
<dbReference type="SUPFAM" id="SSF50814">
    <property type="entry name" value="Lipocalins"/>
    <property type="match status" value="1"/>
</dbReference>
<sequence length="211" mass="22967">MSGDTPVPGSGDEAVRAAVSRAAVTGARNLPQFDDLPIPADTANLRSGPSLHDGCLALLPLVGVWRGEGEVVYPTIDGPYRYGQQITFAHDGRPFLYYEARAWLLDENGAVIRQAARETGFWRPQADDTIEVLITHNTGIVELYYGKPRSQTSWELGTDAVIRTATAKEVTGAQRLYGIVNNGDLAYVEERAMVGQPLQPHISAHLQRIVG</sequence>
<dbReference type="GO" id="GO:0046872">
    <property type="term" value="F:metal ion binding"/>
    <property type="evidence" value="ECO:0007669"/>
    <property type="project" value="UniProtKB-KW"/>
</dbReference>
<evidence type="ECO:0000259" key="2">
    <source>
        <dbReference type="Pfam" id="PF08768"/>
    </source>
</evidence>
<evidence type="ECO:0000313" key="3">
    <source>
        <dbReference type="EMBL" id="MBB5806453.1"/>
    </source>
</evidence>
<accession>A0A7W9HQZ4</accession>
<dbReference type="InterPro" id="IPR012674">
    <property type="entry name" value="Calycin"/>
</dbReference>
<gene>
    <name evidence="3" type="ORF">F4560_006221</name>
</gene>
<dbReference type="Gene3D" id="2.40.128.20">
    <property type="match status" value="1"/>
</dbReference>
<feature type="binding site" evidence="1">
    <location>
        <position position="75"/>
    </location>
    <ligand>
        <name>heme b</name>
        <dbReference type="ChEBI" id="CHEBI:60344"/>
    </ligand>
</feature>
<dbReference type="RefSeq" id="WP_184926055.1">
    <property type="nucleotide sequence ID" value="NZ_JACHMO010000001.1"/>
</dbReference>
<dbReference type="InterPro" id="IPR045165">
    <property type="entry name" value="Nitrobindin"/>
</dbReference>
<comment type="cofactor">
    <cofactor evidence="1">
        <name>heme b</name>
        <dbReference type="ChEBI" id="CHEBI:60344"/>
    </cofactor>
    <text evidence="1">Binds 1 heme b group per subunit, that coordinates a highly solvent-exposed Fe(III) atom.</text>
</comment>
<comment type="similarity">
    <text evidence="1">Belongs to the nitrobindin family.</text>
</comment>
<dbReference type="GO" id="GO:0020037">
    <property type="term" value="F:heme binding"/>
    <property type="evidence" value="ECO:0007669"/>
    <property type="project" value="UniProtKB-UniRule"/>
</dbReference>
<reference evidence="3 4" key="1">
    <citation type="submission" date="2020-08" db="EMBL/GenBank/DDBJ databases">
        <title>Sequencing the genomes of 1000 actinobacteria strains.</title>
        <authorList>
            <person name="Klenk H.-P."/>
        </authorList>
    </citation>
    <scope>NUCLEOTIDE SEQUENCE [LARGE SCALE GENOMIC DNA]</scope>
    <source>
        <strain evidence="3 4">DSM 45486</strain>
    </source>
</reference>
<keyword evidence="1" id="KW-0408">Iron</keyword>
<comment type="function">
    <text evidence="1">Heme-binding protein able to scavenge peroxynitrite and to protect free L-tyrosine against peroxynitrite-mediated nitration, by acting as a peroxynitrite isomerase that converts peroxynitrite to nitrate. Therefore, this protein likely plays a role in peroxynitrite sensing and in the detoxification of reactive nitrogen and oxygen species (RNS and ROS, respectively). Is able to bind nitric oxide (NO) in vitro, but may act as a sensor of peroxynitrite levels in vivo.</text>
</comment>
<feature type="short sequence motif" description="GXWXGXG" evidence="1">
    <location>
        <begin position="63"/>
        <end position="69"/>
    </location>
</feature>
<protein>
    <recommendedName>
        <fullName evidence="1">Peroxynitrite isomerase</fullName>
        <ecNumber evidence="1">5.99.-.-</ecNumber>
    </recommendedName>
    <alternativeName>
        <fullName evidence="1">Ferric nitrobindin</fullName>
        <shortName evidence="1">Nb(III)</shortName>
    </alternativeName>
</protein>
<dbReference type="HAMAP" id="MF_01297">
    <property type="entry name" value="nitrobindin"/>
    <property type="match status" value="1"/>
</dbReference>
<comment type="caution">
    <text evidence="3">The sequence shown here is derived from an EMBL/GenBank/DDBJ whole genome shotgun (WGS) entry which is preliminary data.</text>
</comment>
<dbReference type="PANTHER" id="PTHR15854">
    <property type="entry name" value="THAP4 PROTEIN"/>
    <property type="match status" value="1"/>
</dbReference>
<proteinExistence type="inferred from homology"/>
<name>A0A7W9HQZ4_9PSEU</name>
<comment type="pathway">
    <text evidence="1">Nitrogen metabolism.</text>
</comment>
<keyword evidence="1" id="KW-0413">Isomerase</keyword>
<dbReference type="EC" id="5.99.-.-" evidence="1"/>
<keyword evidence="1" id="KW-0349">Heme</keyword>
<dbReference type="Pfam" id="PF08768">
    <property type="entry name" value="THAP4_heme-bd"/>
    <property type="match status" value="1"/>
</dbReference>
<feature type="binding site" description="axial binding residue" evidence="1">
    <location>
        <position position="201"/>
    </location>
    <ligand>
        <name>heme b</name>
        <dbReference type="ChEBI" id="CHEBI:60344"/>
    </ligand>
    <ligandPart>
        <name>Fe</name>
        <dbReference type="ChEBI" id="CHEBI:18248"/>
    </ligandPart>
</feature>
<dbReference type="AlphaFoldDB" id="A0A7W9HQZ4"/>
<dbReference type="GO" id="GO:0062213">
    <property type="term" value="F:peroxynitrite isomerase activity"/>
    <property type="evidence" value="ECO:0007669"/>
    <property type="project" value="UniProtKB-UniRule"/>
</dbReference>
<keyword evidence="1" id="KW-0479">Metal-binding</keyword>
<comment type="catalytic activity">
    <reaction evidence="1">
        <text>peroxynitrite = nitrate</text>
        <dbReference type="Rhea" id="RHEA:63116"/>
        <dbReference type="ChEBI" id="CHEBI:17632"/>
        <dbReference type="ChEBI" id="CHEBI:25941"/>
    </reaction>
</comment>
<organism evidence="3 4">
    <name type="scientific">Saccharothrix ecbatanensis</name>
    <dbReference type="NCBI Taxonomy" id="1105145"/>
    <lineage>
        <taxon>Bacteria</taxon>
        <taxon>Bacillati</taxon>
        <taxon>Actinomycetota</taxon>
        <taxon>Actinomycetes</taxon>
        <taxon>Pseudonocardiales</taxon>
        <taxon>Pseudonocardiaceae</taxon>
        <taxon>Saccharothrix</taxon>
    </lineage>
</organism>
<dbReference type="Proteomes" id="UP000552097">
    <property type="component" value="Unassembled WGS sequence"/>
</dbReference>
<dbReference type="EMBL" id="JACHMO010000001">
    <property type="protein sequence ID" value="MBB5806453.1"/>
    <property type="molecule type" value="Genomic_DNA"/>
</dbReference>
<keyword evidence="4" id="KW-1185">Reference proteome</keyword>
<dbReference type="CDD" id="cd07828">
    <property type="entry name" value="lipocalin_heme-bd-THAP4-like"/>
    <property type="match status" value="1"/>
</dbReference>
<dbReference type="InterPro" id="IPR014878">
    <property type="entry name" value="THAP4-like_heme-bd"/>
</dbReference>
<comment type="domain">
    <text evidence="1">Forms a 10-stranded antiparallel beta-barrel structure able to accommodate a hydrophobic ligand in its interior. In fact, this fold hosts the heme group, which is located in a wide surface cleft.</text>
</comment>
<dbReference type="InterPro" id="IPR022939">
    <property type="entry name" value="Nb(III)_bact/plant"/>
</dbReference>
<evidence type="ECO:0000256" key="1">
    <source>
        <dbReference type="HAMAP-Rule" id="MF_01297"/>
    </source>
</evidence>
<feature type="domain" description="THAP4-like heme-binding" evidence="2">
    <location>
        <begin position="56"/>
        <end position="208"/>
    </location>
</feature>
<evidence type="ECO:0000313" key="4">
    <source>
        <dbReference type="Proteomes" id="UP000552097"/>
    </source>
</evidence>
<dbReference type="PANTHER" id="PTHR15854:SF4">
    <property type="entry name" value="PEROXYNITRITE ISOMERASE THAP4"/>
    <property type="match status" value="1"/>
</dbReference>